<dbReference type="InterPro" id="IPR021560">
    <property type="entry name" value="DUF3021"/>
</dbReference>
<evidence type="ECO:0000313" key="2">
    <source>
        <dbReference type="EMBL" id="KRL64882.1"/>
    </source>
</evidence>
<feature type="transmembrane region" description="Helical" evidence="1">
    <location>
        <begin position="7"/>
        <end position="29"/>
    </location>
</feature>
<dbReference type="AlphaFoldDB" id="A0A0R1SEV1"/>
<reference evidence="2 3" key="1">
    <citation type="journal article" date="2015" name="Genome Announc.">
        <title>Expanding the biotechnology potential of lactobacilli through comparative genomics of 213 strains and associated genera.</title>
        <authorList>
            <person name="Sun Z."/>
            <person name="Harris H.M."/>
            <person name="McCann A."/>
            <person name="Guo C."/>
            <person name="Argimon S."/>
            <person name="Zhang W."/>
            <person name="Yang X."/>
            <person name="Jeffery I.B."/>
            <person name="Cooney J.C."/>
            <person name="Kagawa T.F."/>
            <person name="Liu W."/>
            <person name="Song Y."/>
            <person name="Salvetti E."/>
            <person name="Wrobel A."/>
            <person name="Rasinkangas P."/>
            <person name="Parkhill J."/>
            <person name="Rea M.C."/>
            <person name="O'Sullivan O."/>
            <person name="Ritari J."/>
            <person name="Douillard F.P."/>
            <person name="Paul Ross R."/>
            <person name="Yang R."/>
            <person name="Briner A.E."/>
            <person name="Felis G.E."/>
            <person name="de Vos W.M."/>
            <person name="Barrangou R."/>
            <person name="Klaenhammer T.R."/>
            <person name="Caufield P.W."/>
            <person name="Cui Y."/>
            <person name="Zhang H."/>
            <person name="O'Toole P.W."/>
        </authorList>
    </citation>
    <scope>NUCLEOTIDE SEQUENCE [LARGE SCALE GENOMIC DNA]</scope>
    <source>
        <strain evidence="2 3">DSM 14421</strain>
    </source>
</reference>
<dbReference type="EMBL" id="AZEY01000079">
    <property type="protein sequence ID" value="KRL64882.1"/>
    <property type="molecule type" value="Genomic_DNA"/>
</dbReference>
<feature type="transmembrane region" description="Helical" evidence="1">
    <location>
        <begin position="49"/>
        <end position="74"/>
    </location>
</feature>
<gene>
    <name evidence="2" type="ORF">FC85_GL000669</name>
</gene>
<dbReference type="Proteomes" id="UP000052013">
    <property type="component" value="Unassembled WGS sequence"/>
</dbReference>
<feature type="transmembrane region" description="Helical" evidence="1">
    <location>
        <begin position="86"/>
        <end position="107"/>
    </location>
</feature>
<dbReference type="Pfam" id="PF11457">
    <property type="entry name" value="DUF3021"/>
    <property type="match status" value="1"/>
</dbReference>
<accession>A0A0R1SEV1</accession>
<sequence length="150" mass="16493">MKRISIQALIGIILGTFIGLILSLVFSYLNGAKNYYPSSPAWTAQFSGTLSATCISVFIWSLIGIVFSVGALVFTRTDWSIAKMTIVHLTISYFGFLPLAILSGWFPLNIGQIIGFTGTFLVVYAIVFSINMLIAKNEVKSINRKLKNQS</sequence>
<evidence type="ECO:0000313" key="3">
    <source>
        <dbReference type="Proteomes" id="UP000052013"/>
    </source>
</evidence>
<feature type="transmembrane region" description="Helical" evidence="1">
    <location>
        <begin position="113"/>
        <end position="135"/>
    </location>
</feature>
<protein>
    <submittedName>
        <fullName evidence="2">Conserved hypothetical membrane spanning protein</fullName>
    </submittedName>
</protein>
<keyword evidence="1" id="KW-0472">Membrane</keyword>
<keyword evidence="1" id="KW-1133">Transmembrane helix</keyword>
<keyword evidence="1" id="KW-0812">Transmembrane</keyword>
<name>A0A0R1SEV1_9LACO</name>
<dbReference type="RefSeq" id="WP_057865132.1">
    <property type="nucleotide sequence ID" value="NZ_AZEY01000079.1"/>
</dbReference>
<organism evidence="2 3">
    <name type="scientific">Lentilactobacillus diolivorans DSM 14421</name>
    <dbReference type="NCBI Taxonomy" id="1423739"/>
    <lineage>
        <taxon>Bacteria</taxon>
        <taxon>Bacillati</taxon>
        <taxon>Bacillota</taxon>
        <taxon>Bacilli</taxon>
        <taxon>Lactobacillales</taxon>
        <taxon>Lactobacillaceae</taxon>
        <taxon>Lentilactobacillus</taxon>
    </lineage>
</organism>
<dbReference type="PATRIC" id="fig|1423739.3.peg.699"/>
<dbReference type="STRING" id="1423739.FC85_GL000669"/>
<proteinExistence type="predicted"/>
<comment type="caution">
    <text evidence="2">The sequence shown here is derived from an EMBL/GenBank/DDBJ whole genome shotgun (WGS) entry which is preliminary data.</text>
</comment>
<evidence type="ECO:0000256" key="1">
    <source>
        <dbReference type="SAM" id="Phobius"/>
    </source>
</evidence>